<dbReference type="PROSITE" id="PS51391">
    <property type="entry name" value="CID"/>
    <property type="match status" value="1"/>
</dbReference>
<evidence type="ECO:0000256" key="1">
    <source>
        <dbReference type="ARBA" id="ARBA00022664"/>
    </source>
</evidence>
<feature type="region of interest" description="Disordered" evidence="2">
    <location>
        <begin position="1"/>
        <end position="28"/>
    </location>
</feature>
<feature type="compositionally biased region" description="Polar residues" evidence="2">
    <location>
        <begin position="673"/>
        <end position="687"/>
    </location>
</feature>
<organism evidence="4 5">
    <name type="scientific">Lupinus albus</name>
    <name type="common">White lupine</name>
    <name type="synonym">Lupinus termis</name>
    <dbReference type="NCBI Taxonomy" id="3870"/>
    <lineage>
        <taxon>Eukaryota</taxon>
        <taxon>Viridiplantae</taxon>
        <taxon>Streptophyta</taxon>
        <taxon>Embryophyta</taxon>
        <taxon>Tracheophyta</taxon>
        <taxon>Spermatophyta</taxon>
        <taxon>Magnoliopsida</taxon>
        <taxon>eudicotyledons</taxon>
        <taxon>Gunneridae</taxon>
        <taxon>Pentapetalae</taxon>
        <taxon>rosids</taxon>
        <taxon>fabids</taxon>
        <taxon>Fabales</taxon>
        <taxon>Fabaceae</taxon>
        <taxon>Papilionoideae</taxon>
        <taxon>50 kb inversion clade</taxon>
        <taxon>genistoids sensu lato</taxon>
        <taxon>core genistoids</taxon>
        <taxon>Genisteae</taxon>
        <taxon>Lupinus</taxon>
    </lineage>
</organism>
<dbReference type="GO" id="GO:0031124">
    <property type="term" value="P:mRNA 3'-end processing"/>
    <property type="evidence" value="ECO:0007669"/>
    <property type="project" value="InterPro"/>
</dbReference>
<dbReference type="SMART" id="SM00582">
    <property type="entry name" value="RPR"/>
    <property type="match status" value="1"/>
</dbReference>
<dbReference type="Proteomes" id="UP000447434">
    <property type="component" value="Chromosome 21"/>
</dbReference>
<evidence type="ECO:0000313" key="4">
    <source>
        <dbReference type="EMBL" id="KAE9590070.1"/>
    </source>
</evidence>
<feature type="region of interest" description="Disordered" evidence="2">
    <location>
        <begin position="310"/>
        <end position="358"/>
    </location>
</feature>
<feature type="compositionally biased region" description="Low complexity" evidence="2">
    <location>
        <begin position="843"/>
        <end position="858"/>
    </location>
</feature>
<feature type="domain" description="CID" evidence="3">
    <location>
        <begin position="94"/>
        <end position="222"/>
    </location>
</feature>
<reference evidence="5" key="1">
    <citation type="journal article" date="2020" name="Nat. Commun.">
        <title>Genome sequence of the cluster root forming white lupin.</title>
        <authorList>
            <person name="Hufnagel B."/>
            <person name="Marques A."/>
            <person name="Soriano A."/>
            <person name="Marques L."/>
            <person name="Divol F."/>
            <person name="Doumas P."/>
            <person name="Sallet E."/>
            <person name="Mancinotti D."/>
            <person name="Carrere S."/>
            <person name="Marande W."/>
            <person name="Arribat S."/>
            <person name="Keller J."/>
            <person name="Huneau C."/>
            <person name="Blein T."/>
            <person name="Aime D."/>
            <person name="Laguerre M."/>
            <person name="Taylor J."/>
            <person name="Schubert V."/>
            <person name="Nelson M."/>
            <person name="Geu-Flores F."/>
            <person name="Crespi M."/>
            <person name="Gallardo-Guerrero K."/>
            <person name="Delaux P.-M."/>
            <person name="Salse J."/>
            <person name="Berges H."/>
            <person name="Guyot R."/>
            <person name="Gouzy J."/>
            <person name="Peret B."/>
        </authorList>
    </citation>
    <scope>NUCLEOTIDE SEQUENCE [LARGE SCALE GENOMIC DNA]</scope>
    <source>
        <strain evidence="5">cv. Amiga</strain>
    </source>
</reference>
<dbReference type="GO" id="GO:0000993">
    <property type="term" value="F:RNA polymerase II complex binding"/>
    <property type="evidence" value="ECO:0007669"/>
    <property type="project" value="InterPro"/>
</dbReference>
<dbReference type="InterPro" id="IPR047415">
    <property type="entry name" value="Pcf11_CID"/>
</dbReference>
<comment type="caution">
    <text evidence="4">The sequence shown here is derived from an EMBL/GenBank/DDBJ whole genome shotgun (WGS) entry which is preliminary data.</text>
</comment>
<proteinExistence type="predicted"/>
<gene>
    <name evidence="4" type="ORF">Lalb_Chr21g0315651</name>
</gene>
<feature type="compositionally biased region" description="Low complexity" evidence="2">
    <location>
        <begin position="561"/>
        <end position="572"/>
    </location>
</feature>
<feature type="region of interest" description="Disordered" evidence="2">
    <location>
        <begin position="841"/>
        <end position="864"/>
    </location>
</feature>
<protein>
    <submittedName>
        <fullName evidence="4">Putative transcription factor C2H2 family</fullName>
    </submittedName>
</protein>
<dbReference type="FunFam" id="1.25.40.90:FF:000023">
    <property type="entry name" value="polyadenylation and cleavage factor homolog 4"/>
    <property type="match status" value="1"/>
</dbReference>
<dbReference type="InterPro" id="IPR008942">
    <property type="entry name" value="ENTH_VHS"/>
</dbReference>
<feature type="compositionally biased region" description="Polar residues" evidence="2">
    <location>
        <begin position="1"/>
        <end position="11"/>
    </location>
</feature>
<dbReference type="Gene3D" id="1.25.40.90">
    <property type="match status" value="1"/>
</dbReference>
<dbReference type="PANTHER" id="PTHR15921">
    <property type="entry name" value="PRE-MRNA CLEAVAGE COMPLEX II"/>
    <property type="match status" value="1"/>
</dbReference>
<dbReference type="PROSITE" id="PS00028">
    <property type="entry name" value="ZINC_FINGER_C2H2_1"/>
    <property type="match status" value="1"/>
</dbReference>
<dbReference type="OrthoDB" id="2129491at2759"/>
<name>A0A6A4NL42_LUPAL</name>
<dbReference type="Pfam" id="PF04818">
    <property type="entry name" value="CID"/>
    <property type="match status" value="1"/>
</dbReference>
<dbReference type="InterPro" id="IPR045154">
    <property type="entry name" value="PCF11-like"/>
</dbReference>
<dbReference type="EMBL" id="WOCE01000021">
    <property type="protein sequence ID" value="KAE9590070.1"/>
    <property type="molecule type" value="Genomic_DNA"/>
</dbReference>
<dbReference type="GO" id="GO:0003729">
    <property type="term" value="F:mRNA binding"/>
    <property type="evidence" value="ECO:0007669"/>
    <property type="project" value="InterPro"/>
</dbReference>
<sequence>MVRDNLGSTKKLTAMESSYRPLNSSREQRCLKKPRLVEHASNNSILRPVPQKQMPSSDITTLSFATRFRTNDRDLESSDFDRGHGGYHPQPPVTQQELVHQYNTALAELTFNSKPIITNLTIIAGENQTAAKTIAATVCAHIIEVPSEQKLPSLYLLDSIVKNIGRDYIKYFGSRLPEVFCKAYRYVDPSVRQSMRHLFGTWRGVFPPQTLQTIEKELGFAPAVNSSASASATLRSDSQSHPLQSIHVNPKYLERKHLQQSSRSKGVVDDMTGAISYSNEDPERADRASGAARPWVNPSLNMHLYENNQHSHRNASNDPVPEKSIGASYGGNEYGSDLSRNLGSGMGRTGGRVTESGHDRSWFKAGGVAGTTSVKRNGFSLKRNFSKIEEDLQPTQHMPSIQNSLISSSWKHSEEEEYMWDDMNFGLAGHGAPKFTNNGSKDPWTDNDENLEVEDHLQIQNPFQANVDMEVPTESLAIERRQLLAFKRHPSLSLQMQEQHSIDELNQKPHQSEGFASTLGGLTGNTISSAARIGNRPFLPNATIGLAGTVGQRFHPLGAGSSSRQSPLQQESPSPPVSAHHHPHQMQDLAEQDHPQTHKTSKFLGGLQNQYIKDSLPSLPPIDQDCNLRSSQQKKLQAPFCLTKSFQPRHPLLLGSSHTEVMAKTEKPPMSKVSLSRKTPERSTTSSLEAATVKSAIFSIMPITSSLPTTSSLDTRNPPSKLGVRSSWAGGPSPTTLISSVSAIISPSSLGPHNDYSSALPKVPLQKAGQPSRVSTLQPASSNISSISTQTVSATNNTANPIANLLSSLIAKGMITAETESPAKVPSEMLSRLEDQSKSITTSSSLPVASVSGSAALPTPTQDMVDDTAKTPISLSESASTEIRDFIGFEFKPRLIRELHPPVIKGLFDDLPHQCGVCGLRLKFQEEFNRHLEWHATREREQNSSRRWYPKSSDWVIGKADGPSEHDCSDYVDTYSKENDSCQEDVMVPGDEKQCLCVFCGELFEDFYSQENDEWMFKGAIYMTNSDSNSDLGIGKASTASGPIIHARCVSENIISNNNIKNEHE</sequence>
<feature type="region of interest" description="Disordered" evidence="2">
    <location>
        <begin position="257"/>
        <end position="286"/>
    </location>
</feature>
<dbReference type="InterPro" id="IPR013087">
    <property type="entry name" value="Znf_C2H2_type"/>
</dbReference>
<dbReference type="InterPro" id="IPR057242">
    <property type="entry name" value="PCFS4-like"/>
</dbReference>
<accession>A0A6A4NL42</accession>
<keyword evidence="1" id="KW-0507">mRNA processing</keyword>
<dbReference type="GO" id="GO:0005849">
    <property type="term" value="C:mRNA cleavage factor complex"/>
    <property type="evidence" value="ECO:0007669"/>
    <property type="project" value="TreeGrafter"/>
</dbReference>
<dbReference type="InterPro" id="IPR006569">
    <property type="entry name" value="CID_dom"/>
</dbReference>
<evidence type="ECO:0000313" key="5">
    <source>
        <dbReference type="Proteomes" id="UP000447434"/>
    </source>
</evidence>
<feature type="region of interest" description="Disordered" evidence="2">
    <location>
        <begin position="555"/>
        <end position="601"/>
    </location>
</feature>
<dbReference type="AlphaFoldDB" id="A0A6A4NL42"/>
<feature type="region of interest" description="Disordered" evidence="2">
    <location>
        <begin position="660"/>
        <end position="687"/>
    </location>
</feature>
<feature type="region of interest" description="Disordered" evidence="2">
    <location>
        <begin position="708"/>
        <end position="729"/>
    </location>
</feature>
<evidence type="ECO:0000259" key="3">
    <source>
        <dbReference type="PROSITE" id="PS51391"/>
    </source>
</evidence>
<dbReference type="GO" id="GO:0006369">
    <property type="term" value="P:termination of RNA polymerase II transcription"/>
    <property type="evidence" value="ECO:0007669"/>
    <property type="project" value="InterPro"/>
</dbReference>
<dbReference type="CDD" id="cd16982">
    <property type="entry name" value="CID_Pcf11"/>
    <property type="match status" value="1"/>
</dbReference>
<dbReference type="Pfam" id="PF23228">
    <property type="entry name" value="zf_PCFS4"/>
    <property type="match status" value="1"/>
</dbReference>
<dbReference type="PANTHER" id="PTHR15921:SF16">
    <property type="entry name" value="RNA POLYMERASE II-BINDING DOMAIN PROTEIN"/>
    <property type="match status" value="1"/>
</dbReference>
<evidence type="ECO:0000256" key="2">
    <source>
        <dbReference type="SAM" id="MobiDB-lite"/>
    </source>
</evidence>
<dbReference type="GO" id="GO:0005737">
    <property type="term" value="C:cytoplasm"/>
    <property type="evidence" value="ECO:0007669"/>
    <property type="project" value="TreeGrafter"/>
</dbReference>
<dbReference type="SUPFAM" id="SSF48464">
    <property type="entry name" value="ENTH/VHS domain"/>
    <property type="match status" value="1"/>
</dbReference>
<keyword evidence="5" id="KW-1185">Reference proteome</keyword>